<sequence length="86" mass="9260">MSKAKTVVIVEDEPLIAIDIQERCEDAGFTVLSVVGSVAQAERKFADLCPDAIVTDMDLGPGGNGCEIVEIIRERCRDAQTSKSFS</sequence>
<dbReference type="PROSITE" id="PS50110">
    <property type="entry name" value="RESPONSE_REGULATORY"/>
    <property type="match status" value="1"/>
</dbReference>
<dbReference type="SUPFAM" id="SSF52172">
    <property type="entry name" value="CheY-like"/>
    <property type="match status" value="1"/>
</dbReference>
<dbReference type="RefSeq" id="WP_108693600.1">
    <property type="nucleotide sequence ID" value="NZ_QCYH01000022.1"/>
</dbReference>
<gene>
    <name evidence="3" type="ORF">DC366_18170</name>
</gene>
<dbReference type="EMBL" id="QCYH01000022">
    <property type="protein sequence ID" value="PVA08630.1"/>
    <property type="molecule type" value="Genomic_DNA"/>
</dbReference>
<evidence type="ECO:0000259" key="2">
    <source>
        <dbReference type="PROSITE" id="PS50110"/>
    </source>
</evidence>
<accession>A0A2T7G2K6</accession>
<reference evidence="3 4" key="1">
    <citation type="submission" date="2018-04" db="EMBL/GenBank/DDBJ databases">
        <title>Pelagivirga bohaiensis gen. nov., sp. nov., a bacterium isolated from the Bohai Sea.</title>
        <authorList>
            <person name="Ji X."/>
        </authorList>
    </citation>
    <scope>NUCLEOTIDE SEQUENCE [LARGE SCALE GENOMIC DNA]</scope>
    <source>
        <strain evidence="3 4">BH-SD19</strain>
    </source>
</reference>
<feature type="modified residue" description="4-aspartylphosphate" evidence="1">
    <location>
        <position position="56"/>
    </location>
</feature>
<dbReference type="Proteomes" id="UP000244446">
    <property type="component" value="Unassembled WGS sequence"/>
</dbReference>
<dbReference type="InterPro" id="IPR011006">
    <property type="entry name" value="CheY-like_superfamily"/>
</dbReference>
<evidence type="ECO:0000256" key="1">
    <source>
        <dbReference type="PROSITE-ProRule" id="PRU00169"/>
    </source>
</evidence>
<dbReference type="Gene3D" id="3.40.50.2300">
    <property type="match status" value="1"/>
</dbReference>
<evidence type="ECO:0000313" key="4">
    <source>
        <dbReference type="Proteomes" id="UP000244446"/>
    </source>
</evidence>
<comment type="caution">
    <text evidence="3">The sequence shown here is derived from an EMBL/GenBank/DDBJ whole genome shotgun (WGS) entry which is preliminary data.</text>
</comment>
<proteinExistence type="predicted"/>
<keyword evidence="4" id="KW-1185">Reference proteome</keyword>
<keyword evidence="1" id="KW-0597">Phosphoprotein</keyword>
<dbReference type="InterPro" id="IPR001789">
    <property type="entry name" value="Sig_transdc_resp-reg_receiver"/>
</dbReference>
<evidence type="ECO:0000313" key="3">
    <source>
        <dbReference type="EMBL" id="PVA08630.1"/>
    </source>
</evidence>
<dbReference type="GO" id="GO:0000160">
    <property type="term" value="P:phosphorelay signal transduction system"/>
    <property type="evidence" value="ECO:0007669"/>
    <property type="project" value="InterPro"/>
</dbReference>
<organism evidence="3 4">
    <name type="scientific">Pelagivirga sediminicola</name>
    <dbReference type="NCBI Taxonomy" id="2170575"/>
    <lineage>
        <taxon>Bacteria</taxon>
        <taxon>Pseudomonadati</taxon>
        <taxon>Pseudomonadota</taxon>
        <taxon>Alphaproteobacteria</taxon>
        <taxon>Rhodobacterales</taxon>
        <taxon>Paracoccaceae</taxon>
        <taxon>Pelagivirga</taxon>
    </lineage>
</organism>
<dbReference type="Pfam" id="PF00072">
    <property type="entry name" value="Response_reg"/>
    <property type="match status" value="1"/>
</dbReference>
<dbReference type="OrthoDB" id="582170at2"/>
<protein>
    <recommendedName>
        <fullName evidence="2">Response regulatory domain-containing protein</fullName>
    </recommendedName>
</protein>
<name>A0A2T7G2K6_9RHOB</name>
<feature type="domain" description="Response regulatory" evidence="2">
    <location>
        <begin position="6"/>
        <end position="86"/>
    </location>
</feature>
<dbReference type="AlphaFoldDB" id="A0A2T7G2K6"/>